<proteinExistence type="predicted"/>
<comment type="caution">
    <text evidence="3">The sequence shown here is derived from an EMBL/GenBank/DDBJ whole genome shotgun (WGS) entry which is preliminary data.</text>
</comment>
<dbReference type="EMBL" id="JAGGKG010000010">
    <property type="protein sequence ID" value="MBP1905785.1"/>
    <property type="molecule type" value="Genomic_DNA"/>
</dbReference>
<dbReference type="InterPro" id="IPR000551">
    <property type="entry name" value="MerR-type_HTH_dom"/>
</dbReference>
<evidence type="ECO:0000313" key="3">
    <source>
        <dbReference type="EMBL" id="MBP1905785.1"/>
    </source>
</evidence>
<dbReference type="PROSITE" id="PS00552">
    <property type="entry name" value="HTH_MERR_1"/>
    <property type="match status" value="1"/>
</dbReference>
<protein>
    <submittedName>
        <fullName evidence="3">DNA-binding transcriptional MerR regulator</fullName>
    </submittedName>
</protein>
<keyword evidence="4" id="KW-1185">Reference proteome</keyword>
<accession>A0ABS4FTB0</accession>
<dbReference type="Pfam" id="PF13411">
    <property type="entry name" value="MerR_1"/>
    <property type="match status" value="1"/>
</dbReference>
<dbReference type="SUPFAM" id="SSF46955">
    <property type="entry name" value="Putative DNA-binding domain"/>
    <property type="match status" value="1"/>
</dbReference>
<dbReference type="PANTHER" id="PTHR30204">
    <property type="entry name" value="REDOX-CYCLING DRUG-SENSING TRANSCRIPTIONAL ACTIVATOR SOXR"/>
    <property type="match status" value="1"/>
</dbReference>
<evidence type="ECO:0000313" key="4">
    <source>
        <dbReference type="Proteomes" id="UP001519272"/>
    </source>
</evidence>
<dbReference type="GO" id="GO:0003677">
    <property type="term" value="F:DNA binding"/>
    <property type="evidence" value="ECO:0007669"/>
    <property type="project" value="UniProtKB-KW"/>
</dbReference>
<keyword evidence="1 3" id="KW-0238">DNA-binding</keyword>
<name>A0ABS4FTB0_9BACL</name>
<reference evidence="3 4" key="1">
    <citation type="submission" date="2021-03" db="EMBL/GenBank/DDBJ databases">
        <title>Genomic Encyclopedia of Type Strains, Phase IV (KMG-IV): sequencing the most valuable type-strain genomes for metagenomic binning, comparative biology and taxonomic classification.</title>
        <authorList>
            <person name="Goeker M."/>
        </authorList>
    </citation>
    <scope>NUCLEOTIDE SEQUENCE [LARGE SCALE GENOMIC DNA]</scope>
    <source>
        <strain evidence="3 4">DSM 14349</strain>
    </source>
</reference>
<dbReference type="RefSeq" id="WP_210089401.1">
    <property type="nucleotide sequence ID" value="NZ_JAGGKG010000010.1"/>
</dbReference>
<dbReference type="Gene3D" id="1.10.1660.10">
    <property type="match status" value="1"/>
</dbReference>
<dbReference type="SMART" id="SM00422">
    <property type="entry name" value="HTH_MERR"/>
    <property type="match status" value="1"/>
</dbReference>
<dbReference type="InterPro" id="IPR047057">
    <property type="entry name" value="MerR_fam"/>
</dbReference>
<dbReference type="PANTHER" id="PTHR30204:SF96">
    <property type="entry name" value="CHROMOSOME-ANCHORING PROTEIN RACA"/>
    <property type="match status" value="1"/>
</dbReference>
<evidence type="ECO:0000256" key="1">
    <source>
        <dbReference type="ARBA" id="ARBA00023125"/>
    </source>
</evidence>
<organism evidence="3 4">
    <name type="scientific">Paenibacillus turicensis</name>
    <dbReference type="NCBI Taxonomy" id="160487"/>
    <lineage>
        <taxon>Bacteria</taxon>
        <taxon>Bacillati</taxon>
        <taxon>Bacillota</taxon>
        <taxon>Bacilli</taxon>
        <taxon>Bacillales</taxon>
        <taxon>Paenibacillaceae</taxon>
        <taxon>Paenibacillus</taxon>
    </lineage>
</organism>
<evidence type="ECO:0000259" key="2">
    <source>
        <dbReference type="PROSITE" id="PS50937"/>
    </source>
</evidence>
<gene>
    <name evidence="3" type="ORF">J2Z32_002433</name>
</gene>
<dbReference type="CDD" id="cd01106">
    <property type="entry name" value="HTH_TipAL-Mta"/>
    <property type="match status" value="1"/>
</dbReference>
<dbReference type="PROSITE" id="PS50937">
    <property type="entry name" value="HTH_MERR_2"/>
    <property type="match status" value="1"/>
</dbReference>
<feature type="domain" description="HTH merR-type" evidence="2">
    <location>
        <begin position="6"/>
        <end position="75"/>
    </location>
</feature>
<sequence>MNRDTLLTIAQIAEQAGVTYRTLHYYEEQGLLSPIRHGEGEHRMYDFEQVTQLQKIVALKFLGFSIKEIRNILKANLSDQQWADMLVELEKQVVAQKEGLELALQAIHRIQSLSDLAGSEQLTTLLTFVHGIQSSHRQQAWLEEVRGKEAVAAIFKKHEPETVQAMDTLYLDFVERIKQKCGEPVDTPEVQQLISQYMNAQMELVGPEAIEALGDVNELDITQLEEMTAGTSPFMLEEEQWLQEAIEYVMNKQMGTETSSNVSTHPQGFRN</sequence>
<dbReference type="PRINTS" id="PR00040">
    <property type="entry name" value="HTHMERR"/>
</dbReference>
<dbReference type="Proteomes" id="UP001519272">
    <property type="component" value="Unassembled WGS sequence"/>
</dbReference>
<dbReference type="InterPro" id="IPR009061">
    <property type="entry name" value="DNA-bd_dom_put_sf"/>
</dbReference>